<dbReference type="EMBL" id="PPHD01067015">
    <property type="protein sequence ID" value="POI21621.1"/>
    <property type="molecule type" value="Genomic_DNA"/>
</dbReference>
<evidence type="ECO:0000313" key="2">
    <source>
        <dbReference type="Proteomes" id="UP000237246"/>
    </source>
</evidence>
<organism evidence="1 2">
    <name type="scientific">Bambusicola thoracicus</name>
    <name type="common">Chinese bamboo-partridge</name>
    <name type="synonym">Perdix thoracica</name>
    <dbReference type="NCBI Taxonomy" id="9083"/>
    <lineage>
        <taxon>Eukaryota</taxon>
        <taxon>Metazoa</taxon>
        <taxon>Chordata</taxon>
        <taxon>Craniata</taxon>
        <taxon>Vertebrata</taxon>
        <taxon>Euteleostomi</taxon>
        <taxon>Archelosauria</taxon>
        <taxon>Archosauria</taxon>
        <taxon>Dinosauria</taxon>
        <taxon>Saurischia</taxon>
        <taxon>Theropoda</taxon>
        <taxon>Coelurosauria</taxon>
        <taxon>Aves</taxon>
        <taxon>Neognathae</taxon>
        <taxon>Galloanserae</taxon>
        <taxon>Galliformes</taxon>
        <taxon>Phasianidae</taxon>
        <taxon>Perdicinae</taxon>
        <taxon>Bambusicola</taxon>
    </lineage>
</organism>
<accession>A0A2P4SC16</accession>
<sequence length="18" mass="1858">MSSLSAKSTVMLNPTFSG</sequence>
<reference evidence="1 2" key="1">
    <citation type="submission" date="2018-01" db="EMBL/GenBank/DDBJ databases">
        <title>Comparison of the Chinese Bamboo Partridge and Red Junglefowl genome sequences highlights the importance of demography in genome evolution.</title>
        <authorList>
            <person name="Tiley G.P."/>
            <person name="Kimball R.T."/>
            <person name="Braun E.L."/>
            <person name="Burleigh J.G."/>
        </authorList>
    </citation>
    <scope>NUCLEOTIDE SEQUENCE [LARGE SCALE GENOMIC DNA]</scope>
    <source>
        <strain evidence="1">RTK389</strain>
        <tissue evidence="1">Blood</tissue>
    </source>
</reference>
<name>A0A2P4SC16_BAMTH</name>
<dbReference type="Proteomes" id="UP000237246">
    <property type="component" value="Unassembled WGS sequence"/>
</dbReference>
<comment type="caution">
    <text evidence="1">The sequence shown here is derived from an EMBL/GenBank/DDBJ whole genome shotgun (WGS) entry which is preliminary data.</text>
</comment>
<keyword evidence="2" id="KW-1185">Reference proteome</keyword>
<gene>
    <name evidence="1" type="ORF">CIB84_014631</name>
</gene>
<proteinExistence type="predicted"/>
<protein>
    <submittedName>
        <fullName evidence="1">Uncharacterized protein</fullName>
    </submittedName>
</protein>
<evidence type="ECO:0000313" key="1">
    <source>
        <dbReference type="EMBL" id="POI21621.1"/>
    </source>
</evidence>
<dbReference type="AlphaFoldDB" id="A0A2P4SC16"/>